<dbReference type="Pfam" id="PF00213">
    <property type="entry name" value="OSCP"/>
    <property type="match status" value="1"/>
</dbReference>
<dbReference type="HAMAP" id="MF_01416">
    <property type="entry name" value="ATP_synth_delta_bact"/>
    <property type="match status" value="1"/>
</dbReference>
<evidence type="ECO:0000313" key="12">
    <source>
        <dbReference type="EMBL" id="VDD93280.1"/>
    </source>
</evidence>
<evidence type="ECO:0000256" key="10">
    <source>
        <dbReference type="ARBA" id="ARBA00073432"/>
    </source>
</evidence>
<proteinExistence type="inferred from homology"/>
<evidence type="ECO:0000256" key="2">
    <source>
        <dbReference type="ARBA" id="ARBA00007046"/>
    </source>
</evidence>
<evidence type="ECO:0000256" key="6">
    <source>
        <dbReference type="ARBA" id="ARBA00023136"/>
    </source>
</evidence>
<dbReference type="AlphaFoldDB" id="A0A0N4VD75"/>
<dbReference type="STRING" id="51028.A0A0N4VD75"/>
<keyword evidence="3" id="KW-0813">Transport</keyword>
<evidence type="ECO:0000256" key="7">
    <source>
        <dbReference type="ARBA" id="ARBA00023310"/>
    </source>
</evidence>
<comment type="subunit">
    <text evidence="9">Component of the ATP synthase complex composed at least of ATP5F1A/subunit alpha, ATP5F1B/subunit beta, ATP5MC1/subunit c (homooctomer), MT-ATP6/subunit a, MT-ATP8/subunit 8, ATP5ME/subunit e, ATP5MF/subunit f, ATP5MG/subunit g, ATP5MK/subunit k, ATP5MJ/subunit j, ATP5F1C/subunit gamma, ATP5F1D/subunit delta, ATP5F1E/subunit epsilon, ATP5PF/subunit F6, ATP5PB/subunit b, ATP5PD/subunit d, ATP5PO/subunit OSCP. ATP synthase complex consists of a soluble F(1) head domain (subunits alpha(3) and beta(3)) - the catalytic core - and a membrane F(0) domain - the membrane proton channel (subunits c, a, 8, e, f, g, k and j). These two domains are linked by a central stalk (subunits gamma, delta, and epsilon) rotating inside the F1 region and a stationary peripheral stalk (subunits F6, b, d, and OSCP).</text>
</comment>
<dbReference type="OrthoDB" id="1262810at2759"/>
<dbReference type="NCBIfam" id="TIGR01145">
    <property type="entry name" value="ATP_synt_delta"/>
    <property type="match status" value="1"/>
</dbReference>
<name>A0A0N4VD75_ENTVE</name>
<dbReference type="SUPFAM" id="SSF47928">
    <property type="entry name" value="N-terminal domain of the delta subunit of the F1F0-ATP synthase"/>
    <property type="match status" value="1"/>
</dbReference>
<reference evidence="12 13" key="2">
    <citation type="submission" date="2018-10" db="EMBL/GenBank/DDBJ databases">
        <authorList>
            <consortium name="Pathogen Informatics"/>
        </authorList>
    </citation>
    <scope>NUCLEOTIDE SEQUENCE [LARGE SCALE GENOMIC DNA]</scope>
</reference>
<dbReference type="Proteomes" id="UP000274131">
    <property type="component" value="Unassembled WGS sequence"/>
</dbReference>
<organism evidence="14">
    <name type="scientific">Enterobius vermicularis</name>
    <name type="common">Human pinworm</name>
    <dbReference type="NCBI Taxonomy" id="51028"/>
    <lineage>
        <taxon>Eukaryota</taxon>
        <taxon>Metazoa</taxon>
        <taxon>Ecdysozoa</taxon>
        <taxon>Nematoda</taxon>
        <taxon>Chromadorea</taxon>
        <taxon>Rhabditida</taxon>
        <taxon>Spirurina</taxon>
        <taxon>Oxyuridomorpha</taxon>
        <taxon>Oxyuroidea</taxon>
        <taxon>Oxyuridae</taxon>
        <taxon>Enterobius</taxon>
    </lineage>
</organism>
<evidence type="ECO:0000256" key="8">
    <source>
        <dbReference type="ARBA" id="ARBA00033369"/>
    </source>
</evidence>
<gene>
    <name evidence="12" type="ORF">EVEC_LOCUS8031</name>
</gene>
<comment type="subcellular location">
    <subcellularLocation>
        <location evidence="1">Membrane</location>
    </subcellularLocation>
</comment>
<keyword evidence="4" id="KW-0375">Hydrogen ion transport</keyword>
<dbReference type="InterPro" id="IPR000711">
    <property type="entry name" value="ATPase_OSCP/dsu"/>
</dbReference>
<dbReference type="EMBL" id="UXUI01009222">
    <property type="protein sequence ID" value="VDD93280.1"/>
    <property type="molecule type" value="Genomic_DNA"/>
</dbReference>
<dbReference type="InterPro" id="IPR020781">
    <property type="entry name" value="ATPase_OSCP/d_CS"/>
</dbReference>
<dbReference type="PRINTS" id="PR00125">
    <property type="entry name" value="ATPASEDELTA"/>
</dbReference>
<evidence type="ECO:0000256" key="4">
    <source>
        <dbReference type="ARBA" id="ARBA00022781"/>
    </source>
</evidence>
<evidence type="ECO:0000313" key="14">
    <source>
        <dbReference type="WBParaSite" id="EVEC_0000854701-mRNA-1"/>
    </source>
</evidence>
<keyword evidence="6" id="KW-0472">Membrane</keyword>
<evidence type="ECO:0000313" key="13">
    <source>
        <dbReference type="Proteomes" id="UP000274131"/>
    </source>
</evidence>
<evidence type="ECO:0000256" key="9">
    <source>
        <dbReference type="ARBA" id="ARBA00064647"/>
    </source>
</evidence>
<sequence length="226" mass="25406">MKRFHGECDFKAKPILECSCTTNDPASNSVNSSFVRCLRDLTHFEVHGIGGRYASALYSAAYKVNKLDAVNNDLQSFKKVYLENPVLREFMQDPTRRPASKKDGIAAVLEKVKVSKEVSNLLILMAENGRLNKFEDVADSFETIMRAHRGEIFVQITSAEPLSKQHEKSLQEVLQKFVKPNQKLHVKLVVNPAIIGGIIVNIGDRYIDMSIASRVKKMEQILQSAI</sequence>
<dbReference type="PROSITE" id="PS00389">
    <property type="entry name" value="ATPASE_DELTA"/>
    <property type="match status" value="1"/>
</dbReference>
<protein>
    <recommendedName>
        <fullName evidence="10">ATP synthase peripheral stalk subunit OSCP, mitochondrial</fullName>
    </recommendedName>
    <alternativeName>
        <fullName evidence="11">ATP synthase subunit O</fullName>
    </alternativeName>
    <alternativeName>
        <fullName evidence="8">Oligomycin sensitivity conferral protein</fullName>
    </alternativeName>
</protein>
<evidence type="ECO:0000256" key="5">
    <source>
        <dbReference type="ARBA" id="ARBA00023065"/>
    </source>
</evidence>
<dbReference type="PANTHER" id="PTHR11910">
    <property type="entry name" value="ATP SYNTHASE DELTA CHAIN"/>
    <property type="match status" value="1"/>
</dbReference>
<comment type="similarity">
    <text evidence="2">Belongs to the ATPase delta chain family.</text>
</comment>
<dbReference type="InterPro" id="IPR026015">
    <property type="entry name" value="ATP_synth_OSCP/delta_N_sf"/>
</dbReference>
<evidence type="ECO:0000256" key="1">
    <source>
        <dbReference type="ARBA" id="ARBA00004370"/>
    </source>
</evidence>
<dbReference type="GO" id="GO:0016020">
    <property type="term" value="C:membrane"/>
    <property type="evidence" value="ECO:0007669"/>
    <property type="project" value="UniProtKB-SubCell"/>
</dbReference>
<evidence type="ECO:0000256" key="11">
    <source>
        <dbReference type="ARBA" id="ARBA00078525"/>
    </source>
</evidence>
<dbReference type="WBParaSite" id="EVEC_0000854701-mRNA-1">
    <property type="protein sequence ID" value="EVEC_0000854701-mRNA-1"/>
    <property type="gene ID" value="EVEC_0000854701"/>
</dbReference>
<keyword evidence="5" id="KW-0406">Ion transport</keyword>
<keyword evidence="7" id="KW-0066">ATP synthesis</keyword>
<evidence type="ECO:0000256" key="3">
    <source>
        <dbReference type="ARBA" id="ARBA00022448"/>
    </source>
</evidence>
<reference evidence="14" key="1">
    <citation type="submission" date="2017-02" db="UniProtKB">
        <authorList>
            <consortium name="WormBaseParasite"/>
        </authorList>
    </citation>
    <scope>IDENTIFICATION</scope>
</reference>
<accession>A0A0N4VD75</accession>
<keyword evidence="13" id="KW-1185">Reference proteome</keyword>
<dbReference type="Gene3D" id="1.10.520.20">
    <property type="entry name" value="N-terminal domain of the delta subunit of the F1F0-ATP synthase"/>
    <property type="match status" value="1"/>
</dbReference>
<dbReference type="GO" id="GO:0046933">
    <property type="term" value="F:proton-transporting ATP synthase activity, rotational mechanism"/>
    <property type="evidence" value="ECO:0007669"/>
    <property type="project" value="InterPro"/>
</dbReference>